<keyword evidence="2" id="KW-1185">Reference proteome</keyword>
<comment type="caution">
    <text evidence="1">The sequence shown here is derived from an EMBL/GenBank/DDBJ whole genome shotgun (WGS) entry which is preliminary data.</text>
</comment>
<name>A0A9W9VSJ6_9EURO</name>
<gene>
    <name evidence="1" type="ORF">N7509_011073</name>
</gene>
<dbReference type="GeneID" id="81374690"/>
<sequence length="80" mass="9181">METIVGINKFLMGWVRDLPEQILTVQIEYEHSLLPTNCTVNHETYVTSLRSRRASHVKTDLKKPSTTFVQPGEKFTFSLA</sequence>
<dbReference type="AlphaFoldDB" id="A0A9W9VSJ6"/>
<reference evidence="1" key="2">
    <citation type="journal article" date="2023" name="IMA Fungus">
        <title>Comparative genomic study of the Penicillium genus elucidates a diverse pangenome and 15 lateral gene transfer events.</title>
        <authorList>
            <person name="Petersen C."/>
            <person name="Sorensen T."/>
            <person name="Nielsen M.R."/>
            <person name="Sondergaard T.E."/>
            <person name="Sorensen J.L."/>
            <person name="Fitzpatrick D.A."/>
            <person name="Frisvad J.C."/>
            <person name="Nielsen K.L."/>
        </authorList>
    </citation>
    <scope>NUCLEOTIDE SEQUENCE</scope>
    <source>
        <strain evidence="1">IBT 29677</strain>
    </source>
</reference>
<dbReference type="OrthoDB" id="5596422at2759"/>
<evidence type="ECO:0000313" key="1">
    <source>
        <dbReference type="EMBL" id="KAJ5388532.1"/>
    </source>
</evidence>
<evidence type="ECO:0000313" key="2">
    <source>
        <dbReference type="Proteomes" id="UP001147747"/>
    </source>
</evidence>
<dbReference type="RefSeq" id="XP_056486330.1">
    <property type="nucleotide sequence ID" value="XM_056635710.1"/>
</dbReference>
<accession>A0A9W9VSJ6</accession>
<protein>
    <submittedName>
        <fullName evidence="1">Uncharacterized protein</fullName>
    </submittedName>
</protein>
<organism evidence="1 2">
    <name type="scientific">Penicillium cosmopolitanum</name>
    <dbReference type="NCBI Taxonomy" id="1131564"/>
    <lineage>
        <taxon>Eukaryota</taxon>
        <taxon>Fungi</taxon>
        <taxon>Dikarya</taxon>
        <taxon>Ascomycota</taxon>
        <taxon>Pezizomycotina</taxon>
        <taxon>Eurotiomycetes</taxon>
        <taxon>Eurotiomycetidae</taxon>
        <taxon>Eurotiales</taxon>
        <taxon>Aspergillaceae</taxon>
        <taxon>Penicillium</taxon>
    </lineage>
</organism>
<dbReference type="EMBL" id="JAPZBU010000009">
    <property type="protein sequence ID" value="KAJ5388532.1"/>
    <property type="molecule type" value="Genomic_DNA"/>
</dbReference>
<reference evidence="1" key="1">
    <citation type="submission" date="2022-12" db="EMBL/GenBank/DDBJ databases">
        <authorList>
            <person name="Petersen C."/>
        </authorList>
    </citation>
    <scope>NUCLEOTIDE SEQUENCE</scope>
    <source>
        <strain evidence="1">IBT 29677</strain>
    </source>
</reference>
<proteinExistence type="predicted"/>
<dbReference type="Proteomes" id="UP001147747">
    <property type="component" value="Unassembled WGS sequence"/>
</dbReference>